<name>F2IGF5_FLUTR</name>
<reference evidence="2" key="2">
    <citation type="submission" date="2011-02" db="EMBL/GenBank/DDBJ databases">
        <title>The complete genome of Fluviicola taffensis DSM 16823.</title>
        <authorList>
            <consortium name="US DOE Joint Genome Institute (JGI-PGF)"/>
            <person name="Lucas S."/>
            <person name="Copeland A."/>
            <person name="Lapidus A."/>
            <person name="Bruce D."/>
            <person name="Goodwin L."/>
            <person name="Pitluck S."/>
            <person name="Kyrpides N."/>
            <person name="Mavromatis K."/>
            <person name="Ivanova N."/>
            <person name="Mikhailova N."/>
            <person name="Pagani I."/>
            <person name="Chertkov O."/>
            <person name="Detter J.C."/>
            <person name="Han C."/>
            <person name="Tapia R."/>
            <person name="Land M."/>
            <person name="Hauser L."/>
            <person name="Markowitz V."/>
            <person name="Cheng J.-F."/>
            <person name="Hugenholtz P."/>
            <person name="Woyke T."/>
            <person name="Wu D."/>
            <person name="Tindall B."/>
            <person name="Pomrenke H.G."/>
            <person name="Brambilla E."/>
            <person name="Klenk H.-P."/>
            <person name="Eisen J.A."/>
        </authorList>
    </citation>
    <scope>NUCLEOTIDE SEQUENCE [LARGE SCALE GENOMIC DNA]</scope>
    <source>
        <strain evidence="2">DSM 16823 / RW262 / RW262</strain>
    </source>
</reference>
<dbReference type="Pfam" id="PF10127">
    <property type="entry name" value="RlaP"/>
    <property type="match status" value="1"/>
</dbReference>
<dbReference type="GO" id="GO:0016740">
    <property type="term" value="F:transferase activity"/>
    <property type="evidence" value="ECO:0007669"/>
    <property type="project" value="UniProtKB-KW"/>
</dbReference>
<dbReference type="RefSeq" id="WP_013685335.1">
    <property type="nucleotide sequence ID" value="NC_015321.1"/>
</dbReference>
<dbReference type="PANTHER" id="PTHR34817:SF1">
    <property type="entry name" value="NUCLEOTIDYLTRANSFERASE"/>
    <property type="match status" value="1"/>
</dbReference>
<dbReference type="eggNOG" id="COG3541">
    <property type="taxonomic scope" value="Bacteria"/>
</dbReference>
<dbReference type="KEGG" id="fte:Fluta_0556"/>
<dbReference type="InterPro" id="IPR018775">
    <property type="entry name" value="RlaP"/>
</dbReference>
<gene>
    <name evidence="1" type="ordered locus">Fluta_0556</name>
</gene>
<evidence type="ECO:0000313" key="2">
    <source>
        <dbReference type="Proteomes" id="UP000007463"/>
    </source>
</evidence>
<keyword evidence="2" id="KW-1185">Reference proteome</keyword>
<protein>
    <submittedName>
        <fullName evidence="1">Nucleotidyltransferase</fullName>
    </submittedName>
</protein>
<dbReference type="PANTHER" id="PTHR34817">
    <property type="entry name" value="NUCLEOTIDYLTRANSFERASE"/>
    <property type="match status" value="1"/>
</dbReference>
<keyword evidence="1" id="KW-0808">Transferase</keyword>
<dbReference type="EMBL" id="CP002542">
    <property type="protein sequence ID" value="AEA42561.1"/>
    <property type="molecule type" value="Genomic_DNA"/>
</dbReference>
<reference evidence="1 2" key="1">
    <citation type="journal article" date="2011" name="Stand. Genomic Sci.">
        <title>Complete genome sequence of the gliding freshwater bacterium Fluviicola taffensis type strain (RW262).</title>
        <authorList>
            <person name="Woyke T."/>
            <person name="Chertkov O."/>
            <person name="Lapidus A."/>
            <person name="Nolan M."/>
            <person name="Lucas S."/>
            <person name="Del Rio T.G."/>
            <person name="Tice H."/>
            <person name="Cheng J.F."/>
            <person name="Tapia R."/>
            <person name="Han C."/>
            <person name="Goodwin L."/>
            <person name="Pitluck S."/>
            <person name="Liolios K."/>
            <person name="Pagani I."/>
            <person name="Ivanova N."/>
            <person name="Huntemann M."/>
            <person name="Mavromatis K."/>
            <person name="Mikhailova N."/>
            <person name="Pati A."/>
            <person name="Chen A."/>
            <person name="Palaniappan K."/>
            <person name="Land M."/>
            <person name="Hauser L."/>
            <person name="Brambilla E.M."/>
            <person name="Rohde M."/>
            <person name="Mwirichia R."/>
            <person name="Sikorski J."/>
            <person name="Tindall B.J."/>
            <person name="Goker M."/>
            <person name="Bristow J."/>
            <person name="Eisen J.A."/>
            <person name="Markowitz V."/>
            <person name="Hugenholtz P."/>
            <person name="Klenk H.P."/>
            <person name="Kyrpides N.C."/>
        </authorList>
    </citation>
    <scope>NUCLEOTIDE SEQUENCE [LARGE SCALE GENOMIC DNA]</scope>
    <source>
        <strain evidence="2">DSM 16823 / RW262 / RW262</strain>
    </source>
</reference>
<evidence type="ECO:0000313" key="1">
    <source>
        <dbReference type="EMBL" id="AEA42561.1"/>
    </source>
</evidence>
<proteinExistence type="predicted"/>
<dbReference type="STRING" id="755732.Fluta_0556"/>
<accession>F2IGF5</accession>
<dbReference type="OrthoDB" id="243791at2"/>
<dbReference type="Proteomes" id="UP000007463">
    <property type="component" value="Chromosome"/>
</dbReference>
<sequence>MTIDELKKSGHIIFECISGSRAYGLDTPNSDTDIRGVFILPVDNFYSLEYIGQVNNESNDIVYYELRKFIDLCASNNPNILEMLNVPERCILHEHPLFKTISMNIFLSKQCEFSFANYAYSQIKKARGLEKKIVNPMEKERKSILDFCFILDNGKSVELKKFLGTQKLDQTNCGLSRIPHMRDCYNLYVSNEWSFSGIARNELSNDVNLSNIPKGEMPIAMLFFNKDGYSSYCKKYREYWDWVEKRNEERYSNTIVHGKNYDSKNMMHTFRLLHMAKEIAVEGSIIVERSDREYLLEIKDGKYGYEELVEKAELLKTELVELYRHSSLPNQPDTDLINVLLIQIRKEFYSEVEQLSR</sequence>
<dbReference type="HOGENOM" id="CLU_064931_0_0_10"/>
<organism evidence="1 2">
    <name type="scientific">Fluviicola taffensis (strain DSM 16823 / NCIMB 13979 / RW262)</name>
    <dbReference type="NCBI Taxonomy" id="755732"/>
    <lineage>
        <taxon>Bacteria</taxon>
        <taxon>Pseudomonadati</taxon>
        <taxon>Bacteroidota</taxon>
        <taxon>Flavobacteriia</taxon>
        <taxon>Flavobacteriales</taxon>
        <taxon>Crocinitomicaceae</taxon>
        <taxon>Fluviicola</taxon>
    </lineage>
</organism>
<dbReference type="AlphaFoldDB" id="F2IGF5"/>